<dbReference type="SUPFAM" id="SSF81383">
    <property type="entry name" value="F-box domain"/>
    <property type="match status" value="1"/>
</dbReference>
<organism evidence="2 3">
    <name type="scientific">Favolaschia claudopus</name>
    <dbReference type="NCBI Taxonomy" id="2862362"/>
    <lineage>
        <taxon>Eukaryota</taxon>
        <taxon>Fungi</taxon>
        <taxon>Dikarya</taxon>
        <taxon>Basidiomycota</taxon>
        <taxon>Agaricomycotina</taxon>
        <taxon>Agaricomycetes</taxon>
        <taxon>Agaricomycetidae</taxon>
        <taxon>Agaricales</taxon>
        <taxon>Marasmiineae</taxon>
        <taxon>Mycenaceae</taxon>
        <taxon>Favolaschia</taxon>
    </lineage>
</organism>
<dbReference type="InterPro" id="IPR036047">
    <property type="entry name" value="F-box-like_dom_sf"/>
</dbReference>
<feature type="domain" description="F-box" evidence="1">
    <location>
        <begin position="76"/>
        <end position="131"/>
    </location>
</feature>
<protein>
    <submittedName>
        <fullName evidence="2">F-box domain-containing protein</fullName>
    </submittedName>
</protein>
<accession>A0AAW0DHP4</accession>
<evidence type="ECO:0000313" key="2">
    <source>
        <dbReference type="EMBL" id="KAK7050735.1"/>
    </source>
</evidence>
<gene>
    <name evidence="2" type="ORF">R3P38DRAFT_2605596</name>
</gene>
<evidence type="ECO:0000259" key="1">
    <source>
        <dbReference type="PROSITE" id="PS50181"/>
    </source>
</evidence>
<dbReference type="PROSITE" id="PS50181">
    <property type="entry name" value="FBOX"/>
    <property type="match status" value="1"/>
</dbReference>
<dbReference type="Gene3D" id="3.80.10.10">
    <property type="entry name" value="Ribonuclease Inhibitor"/>
    <property type="match status" value="1"/>
</dbReference>
<evidence type="ECO:0000313" key="3">
    <source>
        <dbReference type="Proteomes" id="UP001362999"/>
    </source>
</evidence>
<dbReference type="Pfam" id="PF12937">
    <property type="entry name" value="F-box-like"/>
    <property type="match status" value="1"/>
</dbReference>
<keyword evidence="3" id="KW-1185">Reference proteome</keyword>
<dbReference type="InterPro" id="IPR001810">
    <property type="entry name" value="F-box_dom"/>
</dbReference>
<sequence length="571" mass="63740">MRPRTSVAKGARTFYLVRADHSPRFLPLEDSTKRSAASLRNEETRVVIDDQIAHLRQQILNMQERIAVLGIERNSIVPIASLPPELLIRIFGLVAPTNFSFVRVPALIDLMLVCRHWKDLASAAHTLWNDITIAGDNSERYFKEHLRLSGTAPLTIKIFEFDAPYFIPCLFDNATRLKSLALSTITDTKYLFQFMRRMPSYEFPVLESLALNVNLDPSSFPQVVPRNACLPGKLLDGHHLPRLAELSLWCVGVPLESLPPLRSLDLRGSQAVAGTRHSIHAILTYLQSCPELHTLRLSRAIAGRGVDDLPTVSLPKLELLHTQSLVYDLEDLLTHLTFPPTARLELFTDGIETGTDIRNMLVPIRRHARAPAAPVALAISLRVPPATEESQHFCISTYPDPEPIISLDQKPLLLLNSHPSTARDLRLVMTKVLKALPTDSITHLDAHGANLTRVSWRLALSLLPSLEEVGLRVEDAGTQFLLGALSSAGNPISRLVIYSLVDEGDYAETTTPFLSALMRLVHAYDHDGRQLDRLDIRDRSDGMRLTDTQIAALRRRVGEFILNGDSTEEDM</sequence>
<dbReference type="AlphaFoldDB" id="A0AAW0DHP4"/>
<dbReference type="SUPFAM" id="SSF52047">
    <property type="entry name" value="RNI-like"/>
    <property type="match status" value="1"/>
</dbReference>
<dbReference type="Proteomes" id="UP001362999">
    <property type="component" value="Unassembled WGS sequence"/>
</dbReference>
<reference evidence="2 3" key="1">
    <citation type="journal article" date="2024" name="J Genomics">
        <title>Draft genome sequencing and assembly of Favolaschia claudopus CIRM-BRFM 2984 isolated from oak limbs.</title>
        <authorList>
            <person name="Navarro D."/>
            <person name="Drula E."/>
            <person name="Chaduli D."/>
            <person name="Cazenave R."/>
            <person name="Ahrendt S."/>
            <person name="Wang J."/>
            <person name="Lipzen A."/>
            <person name="Daum C."/>
            <person name="Barry K."/>
            <person name="Grigoriev I.V."/>
            <person name="Favel A."/>
            <person name="Rosso M.N."/>
            <person name="Martin F."/>
        </authorList>
    </citation>
    <scope>NUCLEOTIDE SEQUENCE [LARGE SCALE GENOMIC DNA]</scope>
    <source>
        <strain evidence="2 3">CIRM-BRFM 2984</strain>
    </source>
</reference>
<dbReference type="Gene3D" id="1.20.1280.50">
    <property type="match status" value="1"/>
</dbReference>
<dbReference type="EMBL" id="JAWWNJ010000008">
    <property type="protein sequence ID" value="KAK7050735.1"/>
    <property type="molecule type" value="Genomic_DNA"/>
</dbReference>
<dbReference type="InterPro" id="IPR032675">
    <property type="entry name" value="LRR_dom_sf"/>
</dbReference>
<comment type="caution">
    <text evidence="2">The sequence shown here is derived from an EMBL/GenBank/DDBJ whole genome shotgun (WGS) entry which is preliminary data.</text>
</comment>
<proteinExistence type="predicted"/>
<name>A0AAW0DHP4_9AGAR</name>